<evidence type="ECO:0000256" key="1">
    <source>
        <dbReference type="SAM" id="MobiDB-lite"/>
    </source>
</evidence>
<feature type="region of interest" description="Disordered" evidence="1">
    <location>
        <begin position="1"/>
        <end position="74"/>
    </location>
</feature>
<sequence>MTRTPIPARRPTSAKSTHRREPKTIPRVKLGLGALAHDSSTFFRPRESVERDHSDEENYPIQSPSPSPRRRRLSYSWDDESTLVSALLHDGLPDPKNDPSALADALEAPFKRAGAALVHDMAHALQPAVQRVSAAHRALTRRVDPAFATGLLAFDDACKGLEALVIDEQDALKTAFEGTETRIKALFARLEDAYAHRTRLWDELDQFIAQTVDPALQVLAEVPAGTERTIAALEKHAKTLAAKDDDGADKIRGMLAKFV</sequence>
<dbReference type="AlphaFoldDB" id="A0AAD7IKN0"/>
<proteinExistence type="predicted"/>
<accession>A0AAD7IKN0</accession>
<protein>
    <submittedName>
        <fullName evidence="2">Uncharacterized protein</fullName>
    </submittedName>
</protein>
<name>A0AAD7IKN0_9AGAR</name>
<evidence type="ECO:0000313" key="2">
    <source>
        <dbReference type="EMBL" id="KAJ7744995.1"/>
    </source>
</evidence>
<evidence type="ECO:0000313" key="3">
    <source>
        <dbReference type="Proteomes" id="UP001215280"/>
    </source>
</evidence>
<keyword evidence="3" id="KW-1185">Reference proteome</keyword>
<reference evidence="2" key="1">
    <citation type="submission" date="2023-03" db="EMBL/GenBank/DDBJ databases">
        <title>Massive genome expansion in bonnet fungi (Mycena s.s.) driven by repeated elements and novel gene families across ecological guilds.</title>
        <authorList>
            <consortium name="Lawrence Berkeley National Laboratory"/>
            <person name="Harder C.B."/>
            <person name="Miyauchi S."/>
            <person name="Viragh M."/>
            <person name="Kuo A."/>
            <person name="Thoen E."/>
            <person name="Andreopoulos B."/>
            <person name="Lu D."/>
            <person name="Skrede I."/>
            <person name="Drula E."/>
            <person name="Henrissat B."/>
            <person name="Morin E."/>
            <person name="Kohler A."/>
            <person name="Barry K."/>
            <person name="LaButti K."/>
            <person name="Morin E."/>
            <person name="Salamov A."/>
            <person name="Lipzen A."/>
            <person name="Mereny Z."/>
            <person name="Hegedus B."/>
            <person name="Baldrian P."/>
            <person name="Stursova M."/>
            <person name="Weitz H."/>
            <person name="Taylor A."/>
            <person name="Grigoriev I.V."/>
            <person name="Nagy L.G."/>
            <person name="Martin F."/>
            <person name="Kauserud H."/>
        </authorList>
    </citation>
    <scope>NUCLEOTIDE SEQUENCE</scope>
    <source>
        <strain evidence="2">CBHHK188m</strain>
    </source>
</reference>
<dbReference type="EMBL" id="JARJLG010000105">
    <property type="protein sequence ID" value="KAJ7744995.1"/>
    <property type="molecule type" value="Genomic_DNA"/>
</dbReference>
<comment type="caution">
    <text evidence="2">The sequence shown here is derived from an EMBL/GenBank/DDBJ whole genome shotgun (WGS) entry which is preliminary data.</text>
</comment>
<organism evidence="2 3">
    <name type="scientific">Mycena maculata</name>
    <dbReference type="NCBI Taxonomy" id="230809"/>
    <lineage>
        <taxon>Eukaryota</taxon>
        <taxon>Fungi</taxon>
        <taxon>Dikarya</taxon>
        <taxon>Basidiomycota</taxon>
        <taxon>Agaricomycotina</taxon>
        <taxon>Agaricomycetes</taxon>
        <taxon>Agaricomycetidae</taxon>
        <taxon>Agaricales</taxon>
        <taxon>Marasmiineae</taxon>
        <taxon>Mycenaceae</taxon>
        <taxon>Mycena</taxon>
    </lineage>
</organism>
<feature type="compositionally biased region" description="Basic and acidic residues" evidence="1">
    <location>
        <begin position="44"/>
        <end position="56"/>
    </location>
</feature>
<dbReference type="Proteomes" id="UP001215280">
    <property type="component" value="Unassembled WGS sequence"/>
</dbReference>
<gene>
    <name evidence="2" type="ORF">DFH07DRAFT_834135</name>
</gene>